<sequence length="75" mass="8787">MGKTTFAIKISEEVLKSFKTFCKEHGIKYSFFVEEAIKRKLEEEELKEDLLDLKTLGKEEKLAIPFEKYLRSRGA</sequence>
<name>X1G762_9ZZZZ</name>
<gene>
    <name evidence="1" type="ORF">S03H2_22505</name>
</gene>
<dbReference type="EMBL" id="BARU01012129">
    <property type="protein sequence ID" value="GAH37399.1"/>
    <property type="molecule type" value="Genomic_DNA"/>
</dbReference>
<dbReference type="Gene3D" id="1.10.1220.10">
    <property type="entry name" value="Met repressor-like"/>
    <property type="match status" value="1"/>
</dbReference>
<comment type="caution">
    <text evidence="1">The sequence shown here is derived from an EMBL/GenBank/DDBJ whole genome shotgun (WGS) entry which is preliminary data.</text>
</comment>
<dbReference type="InterPro" id="IPR013321">
    <property type="entry name" value="Arc_rbn_hlx_hlx"/>
</dbReference>
<evidence type="ECO:0000313" key="1">
    <source>
        <dbReference type="EMBL" id="GAH37399.1"/>
    </source>
</evidence>
<dbReference type="GO" id="GO:0006355">
    <property type="term" value="P:regulation of DNA-templated transcription"/>
    <property type="evidence" value="ECO:0007669"/>
    <property type="project" value="InterPro"/>
</dbReference>
<proteinExistence type="predicted"/>
<dbReference type="AlphaFoldDB" id="X1G762"/>
<reference evidence="1" key="1">
    <citation type="journal article" date="2014" name="Front. Microbiol.">
        <title>High frequency of phylogenetically diverse reductive dehalogenase-homologous genes in deep subseafloor sedimentary metagenomes.</title>
        <authorList>
            <person name="Kawai M."/>
            <person name="Futagami T."/>
            <person name="Toyoda A."/>
            <person name="Takaki Y."/>
            <person name="Nishi S."/>
            <person name="Hori S."/>
            <person name="Arai W."/>
            <person name="Tsubouchi T."/>
            <person name="Morono Y."/>
            <person name="Uchiyama I."/>
            <person name="Ito T."/>
            <person name="Fujiyama A."/>
            <person name="Inagaki F."/>
            <person name="Takami H."/>
        </authorList>
    </citation>
    <scope>NUCLEOTIDE SEQUENCE</scope>
    <source>
        <strain evidence="1">Expedition CK06-06</strain>
    </source>
</reference>
<protein>
    <recommendedName>
        <fullName evidence="2">CopG family transcriptional regulator</fullName>
    </recommendedName>
</protein>
<accession>X1G762</accession>
<evidence type="ECO:0008006" key="2">
    <source>
        <dbReference type="Google" id="ProtNLM"/>
    </source>
</evidence>
<organism evidence="1">
    <name type="scientific">marine sediment metagenome</name>
    <dbReference type="NCBI Taxonomy" id="412755"/>
    <lineage>
        <taxon>unclassified sequences</taxon>
        <taxon>metagenomes</taxon>
        <taxon>ecological metagenomes</taxon>
    </lineage>
</organism>